<dbReference type="Pfam" id="PF03466">
    <property type="entry name" value="LysR_substrate"/>
    <property type="match status" value="1"/>
</dbReference>
<dbReference type="InterPro" id="IPR036388">
    <property type="entry name" value="WH-like_DNA-bd_sf"/>
</dbReference>
<comment type="similarity">
    <text evidence="1">Belongs to the LysR transcriptional regulatory family.</text>
</comment>
<dbReference type="GO" id="GO:0003700">
    <property type="term" value="F:DNA-binding transcription factor activity"/>
    <property type="evidence" value="ECO:0007669"/>
    <property type="project" value="InterPro"/>
</dbReference>
<dbReference type="SUPFAM" id="SSF46785">
    <property type="entry name" value="Winged helix' DNA-binding domain"/>
    <property type="match status" value="1"/>
</dbReference>
<dbReference type="EMBL" id="CXWC01000011">
    <property type="protein sequence ID" value="CTQ73734.1"/>
    <property type="molecule type" value="Genomic_DNA"/>
</dbReference>
<dbReference type="InterPro" id="IPR000847">
    <property type="entry name" value="LysR_HTH_N"/>
</dbReference>
<keyword evidence="2" id="KW-0805">Transcription regulation</keyword>
<evidence type="ECO:0000313" key="6">
    <source>
        <dbReference type="EMBL" id="CTQ73734.1"/>
    </source>
</evidence>
<dbReference type="GO" id="GO:0006351">
    <property type="term" value="P:DNA-templated transcription"/>
    <property type="evidence" value="ECO:0007669"/>
    <property type="project" value="TreeGrafter"/>
</dbReference>
<evidence type="ECO:0000256" key="2">
    <source>
        <dbReference type="ARBA" id="ARBA00023015"/>
    </source>
</evidence>
<accession>A0A0M6ZTX4</accession>
<dbReference type="Gene3D" id="1.10.10.10">
    <property type="entry name" value="Winged helix-like DNA-binding domain superfamily/Winged helix DNA-binding domain"/>
    <property type="match status" value="1"/>
</dbReference>
<evidence type="ECO:0000256" key="3">
    <source>
        <dbReference type="ARBA" id="ARBA00023125"/>
    </source>
</evidence>
<proteinExistence type="inferred from homology"/>
<evidence type="ECO:0000259" key="5">
    <source>
        <dbReference type="PROSITE" id="PS50931"/>
    </source>
</evidence>
<protein>
    <submittedName>
        <fullName evidence="6">HTH-type transcriptional regulator TdfR</fullName>
    </submittedName>
</protein>
<organism evidence="6 7">
    <name type="scientific">Roseibium album</name>
    <dbReference type="NCBI Taxonomy" id="311410"/>
    <lineage>
        <taxon>Bacteria</taxon>
        <taxon>Pseudomonadati</taxon>
        <taxon>Pseudomonadota</taxon>
        <taxon>Alphaproteobacteria</taxon>
        <taxon>Hyphomicrobiales</taxon>
        <taxon>Stappiaceae</taxon>
        <taxon>Roseibium</taxon>
    </lineage>
</organism>
<dbReference type="PANTHER" id="PTHR30537">
    <property type="entry name" value="HTH-TYPE TRANSCRIPTIONAL REGULATOR"/>
    <property type="match status" value="1"/>
</dbReference>
<gene>
    <name evidence="6" type="primary">tfdR_2</name>
    <name evidence="6" type="ORF">LA5096_03772</name>
</gene>
<dbReference type="Pfam" id="PF00126">
    <property type="entry name" value="HTH_1"/>
    <property type="match status" value="1"/>
</dbReference>
<keyword evidence="4" id="KW-0804">Transcription</keyword>
<feature type="domain" description="HTH lysR-type" evidence="5">
    <location>
        <begin position="22"/>
        <end position="79"/>
    </location>
</feature>
<dbReference type="GO" id="GO:0043565">
    <property type="term" value="F:sequence-specific DNA binding"/>
    <property type="evidence" value="ECO:0007669"/>
    <property type="project" value="TreeGrafter"/>
</dbReference>
<dbReference type="PANTHER" id="PTHR30537:SF3">
    <property type="entry name" value="TRANSCRIPTIONAL REGULATORY PROTEIN"/>
    <property type="match status" value="1"/>
</dbReference>
<evidence type="ECO:0000256" key="4">
    <source>
        <dbReference type="ARBA" id="ARBA00023163"/>
    </source>
</evidence>
<dbReference type="Proteomes" id="UP000049983">
    <property type="component" value="Unassembled WGS sequence"/>
</dbReference>
<evidence type="ECO:0000256" key="1">
    <source>
        <dbReference type="ARBA" id="ARBA00009437"/>
    </source>
</evidence>
<evidence type="ECO:0000313" key="7">
    <source>
        <dbReference type="Proteomes" id="UP000049983"/>
    </source>
</evidence>
<reference evidence="7" key="1">
    <citation type="submission" date="2015-07" db="EMBL/GenBank/DDBJ databases">
        <authorList>
            <person name="Rodrigo-Torres Lidia"/>
            <person name="Arahal R.David."/>
        </authorList>
    </citation>
    <scope>NUCLEOTIDE SEQUENCE [LARGE SCALE GENOMIC DNA]</scope>
    <source>
        <strain evidence="7">CECT 5096</strain>
    </source>
</reference>
<keyword evidence="3" id="KW-0238">DNA-binding</keyword>
<keyword evidence="7" id="KW-1185">Reference proteome</keyword>
<dbReference type="STRING" id="311410.LA5095_00632"/>
<dbReference type="InterPro" id="IPR036390">
    <property type="entry name" value="WH_DNA-bd_sf"/>
</dbReference>
<dbReference type="Gene3D" id="3.40.190.290">
    <property type="match status" value="1"/>
</dbReference>
<dbReference type="InterPro" id="IPR005119">
    <property type="entry name" value="LysR_subst-bd"/>
</dbReference>
<dbReference type="PRINTS" id="PR00039">
    <property type="entry name" value="HTHLYSR"/>
</dbReference>
<dbReference type="SUPFAM" id="SSF53850">
    <property type="entry name" value="Periplasmic binding protein-like II"/>
    <property type="match status" value="1"/>
</dbReference>
<dbReference type="FunFam" id="1.10.10.10:FF:000001">
    <property type="entry name" value="LysR family transcriptional regulator"/>
    <property type="match status" value="1"/>
</dbReference>
<dbReference type="InterPro" id="IPR058163">
    <property type="entry name" value="LysR-type_TF_proteobact-type"/>
</dbReference>
<dbReference type="PROSITE" id="PS50931">
    <property type="entry name" value="HTH_LYSR"/>
    <property type="match status" value="1"/>
</dbReference>
<sequence length="316" mass="34926">MEIAEISLGDIQKCMNWKSITFDWNQARAFLVTAEEGSLSAAARALGLTQPTLSRQVAALEETLGVTLFERVSKSLVLTEAGIELAEHVRAMGDAASRISLAASGQSQQIEGLVTISATDLMAANVLPDILRNLRRKAPAIELKVLCTNSLSDLRRREADIAVRHVEPDHPDLYARKLREAPARIYAARSYLEKIGRKPTRKDAADLDFVGYDNNEELVKYLRVFGLDVSEANINLGSPSGIVAWQYVCEGFGLSIMADEIAAHYPEIVPAFEDVEPITFPIWLVTHRELHTSRRIRMVFDHLAEGLLAVRPPVVG</sequence>
<name>A0A0M6ZTX4_9HYPH</name>
<dbReference type="AlphaFoldDB" id="A0A0M6ZTX4"/>